<feature type="non-terminal residue" evidence="7">
    <location>
        <position position="1912"/>
    </location>
</feature>
<reference evidence="7" key="1">
    <citation type="submission" date="2020-02" db="EMBL/GenBank/DDBJ databases">
        <authorList>
            <person name="Meier V. D."/>
        </authorList>
    </citation>
    <scope>NUCLEOTIDE SEQUENCE</scope>
    <source>
        <strain evidence="7">AVDCRST_MAG93</strain>
    </source>
</reference>
<keyword evidence="2" id="KW-0964">Secreted</keyword>
<feature type="signal peptide" evidence="5">
    <location>
        <begin position="1"/>
        <end position="30"/>
    </location>
</feature>
<evidence type="ECO:0000256" key="4">
    <source>
        <dbReference type="SAM" id="MobiDB-lite"/>
    </source>
</evidence>
<dbReference type="Pfam" id="PF12256">
    <property type="entry name" value="TcdB_toxin_midN"/>
    <property type="match status" value="1"/>
</dbReference>
<evidence type="ECO:0000256" key="5">
    <source>
        <dbReference type="SAM" id="SignalP"/>
    </source>
</evidence>
<comment type="subcellular location">
    <subcellularLocation>
        <location evidence="1">Secreted</location>
    </subcellularLocation>
</comment>
<name>A0A6J4ML70_9CHLR</name>
<organism evidence="7">
    <name type="scientific">uncultured Chloroflexia bacterium</name>
    <dbReference type="NCBI Taxonomy" id="1672391"/>
    <lineage>
        <taxon>Bacteria</taxon>
        <taxon>Bacillati</taxon>
        <taxon>Chloroflexota</taxon>
        <taxon>Chloroflexia</taxon>
        <taxon>environmental samples</taxon>
    </lineage>
</organism>
<accession>A0A6J4ML70</accession>
<feature type="region of interest" description="Disordered" evidence="4">
    <location>
        <begin position="1293"/>
        <end position="1320"/>
    </location>
</feature>
<evidence type="ECO:0000256" key="1">
    <source>
        <dbReference type="ARBA" id="ARBA00004613"/>
    </source>
</evidence>
<dbReference type="InterPro" id="IPR022045">
    <property type="entry name" value="TcdB_toxin_mid/N"/>
</dbReference>
<feature type="region of interest" description="Disordered" evidence="4">
    <location>
        <begin position="1107"/>
        <end position="1134"/>
    </location>
</feature>
<gene>
    <name evidence="7" type="ORF">AVDCRST_MAG93-7739</name>
</gene>
<feature type="domain" description="Insecticide toxin TcdB middle/N-terminal" evidence="6">
    <location>
        <begin position="1551"/>
        <end position="1684"/>
    </location>
</feature>
<feature type="chain" id="PRO_5027025215" description="Insecticide toxin TcdB middle/N-terminal domain-containing protein" evidence="5">
    <location>
        <begin position="31"/>
        <end position="1912"/>
    </location>
</feature>
<evidence type="ECO:0000256" key="3">
    <source>
        <dbReference type="ARBA" id="ARBA00023026"/>
    </source>
</evidence>
<evidence type="ECO:0000313" key="7">
    <source>
        <dbReference type="EMBL" id="CAA9362455.1"/>
    </source>
</evidence>
<proteinExistence type="predicted"/>
<dbReference type="Pfam" id="PF03534">
    <property type="entry name" value="SpvB"/>
    <property type="match status" value="1"/>
</dbReference>
<dbReference type="InterPro" id="IPR003284">
    <property type="entry name" value="Sal_SpvB"/>
</dbReference>
<dbReference type="GO" id="GO:0005576">
    <property type="term" value="C:extracellular region"/>
    <property type="evidence" value="ECO:0007669"/>
    <property type="project" value="UniProtKB-SubCell"/>
</dbReference>
<sequence length="1912" mass="202795">MSTHPRWIRIIRIASVFALVPSLLTTNLAAAPLGGANSTTLAREPLLTPAQIGDGSIEGLQFPNPTEGLALVAPPRASNDGGAHLSYPLVIPKGRGITPNLSLEYNSAGGNGWVGQGWDLSVGEMSVDTRWGAPHFDPAKESETYLLNGSMLIPNALGTTWANRVHGDRQDYTRQVETQYQQIIRHEVANEGTKGYFWEVHDKGGNVFWYGGKPDLGGPEGYAPLDDNDTTPHKPEIDRSAIITDEHGNQVRWLLSAQRDVGVNQISYHYTTIEYRYGASGWVAQANCTPSTTVLCAKHTYLSSINYTEAAVRAPAPDGDAEYEVTFLRDSQVNPGSAVRSDPVVDAKGGFVDLTIDRLARVEVKHGSYTVTHKQGERKDANGQTIKDTNGEPIIFDEERSDRDYNQVAVRYDLGYTTGPFWKSLLSSVTQAGNPTTSATHTFTYHNRVSNGGTSYDGFTEPIPWNTGSDLPDRLLLDSNASIGALGSSESNSGEGHAYVGFNPVIGHKVGSFGGSLQIGGGATEAIAEWLDINGDGLPDKVYRDSDGVGNDLNDVNRNGPIRYRLNQGGPNGTVNFSAERPVTGITKLSTEGNFGLEGAFEAFPGATIAFGVGAAVAWGDAYFSDVNSDGLPDYVSGGQVWFNHLDATGTPTFEQGSGNTSVPIANASASVDLPQSVKDMQTKLTAANPLVDTVRRWTAPFKGKVSIDAPVKLSPTTGTSPDGVRVAIQQNGTQVAAASLVDAEAVFTAPFARDVAAGDALYFRVGSVNDGTNDEVEWSPTITYTAIDGVDNLSTLPTDVNGLSQTTYVARDDFVLSGRPDTLVFMPLRGTVRFSATINKTQKTTDDLKVVVLHNGTPVGVANATFAAAFTGSRTVTADFNVAAPVQPTDPNVQGTQDSVTVKLVTDTPIDLQAIDWNPTIAYTSAFDKDGTAKDLSKGAISFKMMPEIELYARTSPALVARPWRTGSDTTRDARVSFSGLVDSPAGVGTVTVKTRDGVVARGTFTLPESPLLGMFAADVDLNAALKANTDYWLDVTVRAGLPDSTALTSFKLVNGTSAEDITVGEAALHWTGRQGIFPLAYRGWAVAGYNGDGDRATQPIHENDFTIDTSNLPTETDAPTGFNDTTYNPPKQDNSYTYVPSVQPVSIPGQPAPNPSAVWAGNRANLAASADRVRSSRLGADTNNLGVDASGGSGRAVTRISVTAPSAKLAFGLGPAGASFGVTPSFGLVDYMDMNGDGYPDIITPNSVTYTTPRGGYLPSGKDPGDLDVTNQDLTFALGLGFEQGMVTPKANAKGKTNATQGSGAAKGDNANDSDGNVGVGVSFDASWTSPNASGGDQSLVGGVTANPAATYAEQINKTGEVEGLPGSTAPIQLGLADVNGDGLPDRVYTNPSGVFARYNLGYQFSAPVKLSTGGFEAQESYAGGLSLGFETPWSDFSGGAALNWNVDLSRYAWVDVNGDGILDQVHKKNNTDSPTVRFGTGTTMLPPVRYGRMADAQITDEINAGQQSSLDRATGLGGQFDFTVGIGPLCLPLPLCYIIINPGASYQNSVSSTEIDLQDVNGDGYADSVQTLDDNSLNVRENKQRDTNLLASVANPLNGTISLTYKREGNTVDSPHSVWTMSSVQVDDGRRGDGVDVRRTTYRYDGLKADRLHRTSLGFARVTETEIDTGSQSTEGVRATVHEYRNSNIFEAGLETRTAVIDLSNNGYIKGVKQTWALRDVRNANADPTQFTKVASLGYSIAPQLTEVITEVGTGDPITNGASAVGQSSTTTFAYSDLGDVVTRADLGEDNDSNDDVVADYLYSRCDISSGIGCAGDKPHVRPSPIFTDNLCPTWVSLPAVITISNGKNGAERKVYRQRNGAPALCDNASVTHLEETIGNGQVAETELTYDAWGSYDRIVYPVGGNGRR</sequence>
<keyword evidence="3" id="KW-0843">Virulence</keyword>
<evidence type="ECO:0000259" key="6">
    <source>
        <dbReference type="Pfam" id="PF12256"/>
    </source>
</evidence>
<protein>
    <recommendedName>
        <fullName evidence="6">Insecticide toxin TcdB middle/N-terminal domain-containing protein</fullName>
    </recommendedName>
</protein>
<feature type="compositionally biased region" description="Polar residues" evidence="4">
    <location>
        <begin position="1124"/>
        <end position="1134"/>
    </location>
</feature>
<evidence type="ECO:0000256" key="2">
    <source>
        <dbReference type="ARBA" id="ARBA00022525"/>
    </source>
</evidence>
<dbReference type="GO" id="GO:0005737">
    <property type="term" value="C:cytoplasm"/>
    <property type="evidence" value="ECO:0007669"/>
    <property type="project" value="InterPro"/>
</dbReference>
<keyword evidence="5" id="KW-0732">Signal</keyword>
<dbReference type="EMBL" id="CADCTR010002604">
    <property type="protein sequence ID" value="CAA9362455.1"/>
    <property type="molecule type" value="Genomic_DNA"/>
</dbReference>